<organism evidence="1 2">
    <name type="scientific">Agarivorans gilvus</name>
    <dbReference type="NCBI Taxonomy" id="680279"/>
    <lineage>
        <taxon>Bacteria</taxon>
        <taxon>Pseudomonadati</taxon>
        <taxon>Pseudomonadota</taxon>
        <taxon>Gammaproteobacteria</taxon>
        <taxon>Alteromonadales</taxon>
        <taxon>Alteromonadaceae</taxon>
        <taxon>Agarivorans</taxon>
    </lineage>
</organism>
<protein>
    <submittedName>
        <fullName evidence="1">Hydrolase</fullName>
    </submittedName>
</protein>
<reference evidence="2" key="1">
    <citation type="journal article" date="2019" name="Int. J. Syst. Evol. Microbiol.">
        <title>The Global Catalogue of Microorganisms (GCM) 10K type strain sequencing project: providing services to taxonomists for standard genome sequencing and annotation.</title>
        <authorList>
            <consortium name="The Broad Institute Genomics Platform"/>
            <consortium name="The Broad Institute Genome Sequencing Center for Infectious Disease"/>
            <person name="Wu L."/>
            <person name="Ma J."/>
        </authorList>
    </citation>
    <scope>NUCLEOTIDE SEQUENCE [LARGE SCALE GENOMIC DNA]</scope>
    <source>
        <strain evidence="2">CGMCC 1.10131</strain>
    </source>
</reference>
<dbReference type="Gene3D" id="1.10.4080.10">
    <property type="entry name" value="ADP-ribosylation/Crystallin J1"/>
    <property type="match status" value="1"/>
</dbReference>
<accession>A0ABQ1I245</accession>
<dbReference type="InterPro" id="IPR050792">
    <property type="entry name" value="ADP-ribosylglycohydrolase"/>
</dbReference>
<dbReference type="PANTHER" id="PTHR16222">
    <property type="entry name" value="ADP-RIBOSYLGLYCOHYDROLASE"/>
    <property type="match status" value="1"/>
</dbReference>
<dbReference type="GO" id="GO:0016787">
    <property type="term" value="F:hydrolase activity"/>
    <property type="evidence" value="ECO:0007669"/>
    <property type="project" value="UniProtKB-KW"/>
</dbReference>
<dbReference type="Proteomes" id="UP000651977">
    <property type="component" value="Unassembled WGS sequence"/>
</dbReference>
<dbReference type="Pfam" id="PF03747">
    <property type="entry name" value="ADP_ribosyl_GH"/>
    <property type="match status" value="1"/>
</dbReference>
<dbReference type="SUPFAM" id="SSF101478">
    <property type="entry name" value="ADP-ribosylglycohydrolase"/>
    <property type="match status" value="1"/>
</dbReference>
<dbReference type="PANTHER" id="PTHR16222:SF12">
    <property type="entry name" value="ADP-RIBOSYLGLYCOHYDROLASE-RELATED"/>
    <property type="match status" value="1"/>
</dbReference>
<evidence type="ECO:0000313" key="2">
    <source>
        <dbReference type="Proteomes" id="UP000651977"/>
    </source>
</evidence>
<comment type="caution">
    <text evidence="1">The sequence shown here is derived from an EMBL/GenBank/DDBJ whole genome shotgun (WGS) entry which is preliminary data.</text>
</comment>
<dbReference type="EMBL" id="BMDY01000009">
    <property type="protein sequence ID" value="GGB05430.1"/>
    <property type="molecule type" value="Genomic_DNA"/>
</dbReference>
<evidence type="ECO:0000313" key="1">
    <source>
        <dbReference type="EMBL" id="GGB05430.1"/>
    </source>
</evidence>
<dbReference type="RefSeq" id="WP_055734256.1">
    <property type="nucleotide sequence ID" value="NZ_BMDY01000009.1"/>
</dbReference>
<dbReference type="InterPro" id="IPR036705">
    <property type="entry name" value="Ribosyl_crysJ1_sf"/>
</dbReference>
<keyword evidence="2" id="KW-1185">Reference proteome</keyword>
<dbReference type="InterPro" id="IPR005502">
    <property type="entry name" value="Ribosyl_crysJ1"/>
</dbReference>
<name>A0ABQ1I245_9ALTE</name>
<keyword evidence="1" id="KW-0378">Hydrolase</keyword>
<sequence length="271" mass="30001">MLGGIIGDVAGSLLEGGKLRSYNFSSATLFSAKAKPTDDSVLLAATAAAMLDDSDDFAEYYRNFAEAHPNAGYGPGFSAWLKGESKEYQSFGNGAAARAGVLGYLEDENEVLALARRSAEVSHLHEEGVNGALAMAWCVWALRQQLSEQEICQELYRRWNYYVDREHSHNLVALSKGWNFDCSAINTVPLSIYIALFHGNNFEAGLRAVHYLGGDTDTIGCMVGLLKAQIQAVSQEWAKLTKQNLWRNAYQLLLVLQRFEQRFEVQGCLPF</sequence>
<gene>
    <name evidence="1" type="ORF">GCM10007414_18460</name>
</gene>
<proteinExistence type="predicted"/>